<dbReference type="Proteomes" id="UP000242592">
    <property type="component" value="Unassembled WGS sequence"/>
</dbReference>
<feature type="transmembrane region" description="Helical" evidence="6">
    <location>
        <begin position="147"/>
        <end position="163"/>
    </location>
</feature>
<proteinExistence type="predicted"/>
<dbReference type="GO" id="GO:0016020">
    <property type="term" value="C:membrane"/>
    <property type="evidence" value="ECO:0007669"/>
    <property type="project" value="UniProtKB-SubCell"/>
</dbReference>
<evidence type="ECO:0000256" key="3">
    <source>
        <dbReference type="ARBA" id="ARBA00022692"/>
    </source>
</evidence>
<evidence type="ECO:0000256" key="6">
    <source>
        <dbReference type="SAM" id="Phobius"/>
    </source>
</evidence>
<feature type="transmembrane region" description="Helical" evidence="6">
    <location>
        <begin position="100"/>
        <end position="117"/>
    </location>
</feature>
<keyword evidence="8" id="KW-1185">Reference proteome</keyword>
<dbReference type="OrthoDB" id="9783652at2"/>
<protein>
    <submittedName>
        <fullName evidence="7">UDP-N-acetylmuramyl pentapeptide phosphotransferase/UDP-N-acetylglucosamine-1-phosphate transferase</fullName>
    </submittedName>
</protein>
<evidence type="ECO:0000256" key="5">
    <source>
        <dbReference type="ARBA" id="ARBA00023136"/>
    </source>
</evidence>
<feature type="transmembrane region" description="Helical" evidence="6">
    <location>
        <begin position="175"/>
        <end position="192"/>
    </location>
</feature>
<accession>A0A1M5T4Z6</accession>
<name>A0A1M5T4Z6_9BACT</name>
<evidence type="ECO:0000313" key="8">
    <source>
        <dbReference type="Proteomes" id="UP000242592"/>
    </source>
</evidence>
<keyword evidence="5 6" id="KW-0472">Membrane</keyword>
<organism evidence="7 8">
    <name type="scientific">Thermosipho atlanticus DSM 15807</name>
    <dbReference type="NCBI Taxonomy" id="1123380"/>
    <lineage>
        <taxon>Bacteria</taxon>
        <taxon>Thermotogati</taxon>
        <taxon>Thermotogota</taxon>
        <taxon>Thermotogae</taxon>
        <taxon>Thermotogales</taxon>
        <taxon>Fervidobacteriaceae</taxon>
        <taxon>Thermosipho</taxon>
    </lineage>
</organism>
<dbReference type="Pfam" id="PF00953">
    <property type="entry name" value="Glycos_transf_4"/>
    <property type="match status" value="1"/>
</dbReference>
<evidence type="ECO:0000256" key="4">
    <source>
        <dbReference type="ARBA" id="ARBA00022989"/>
    </source>
</evidence>
<dbReference type="EMBL" id="FQXN01000004">
    <property type="protein sequence ID" value="SHH45827.1"/>
    <property type="molecule type" value="Genomic_DNA"/>
</dbReference>
<dbReference type="STRING" id="1123380.SAMN02745199_1173"/>
<evidence type="ECO:0000256" key="2">
    <source>
        <dbReference type="ARBA" id="ARBA00022679"/>
    </source>
</evidence>
<evidence type="ECO:0000313" key="7">
    <source>
        <dbReference type="EMBL" id="SHH45827.1"/>
    </source>
</evidence>
<dbReference type="GO" id="GO:0016780">
    <property type="term" value="F:phosphotransferase activity, for other substituted phosphate groups"/>
    <property type="evidence" value="ECO:0007669"/>
    <property type="project" value="InterPro"/>
</dbReference>
<dbReference type="AlphaFoldDB" id="A0A1M5T4Z6"/>
<dbReference type="InterPro" id="IPR000715">
    <property type="entry name" value="Glycosyl_transferase_4"/>
</dbReference>
<feature type="transmembrane region" description="Helical" evidence="6">
    <location>
        <begin position="266"/>
        <end position="286"/>
    </location>
</feature>
<feature type="transmembrane region" description="Helical" evidence="6">
    <location>
        <begin position="77"/>
        <end position="94"/>
    </location>
</feature>
<feature type="transmembrane region" description="Helical" evidence="6">
    <location>
        <begin position="239"/>
        <end position="260"/>
    </location>
</feature>
<sequence length="287" mass="32674">MLYFLISFAISIILVPIFGKLALKYNFVEKKERVIPYLGGMGLFVSLTFVVPFDLLVKSSLTILAILGMFEDVKGTFFKFYYLFVFLSSIIITFKYVSSFYIMFGFLIAFFIISIFKEIDHFDGLGSSLSIFSGVGLYFLVTSSYDKLLILSLLGSLFAFTFYNFPPARIQLGKIGLYLIGGVIAIGVLSSSRGGISHLIPSFVVITPIFLEAIPYLINKPKYSLSLRIMRIVKEKKRMLYLIWIVSGLYLLISLSLYFGLFSSEFVYMFYIIYTIFLLLISKEVVK</sequence>
<feature type="transmembrane region" description="Helical" evidence="6">
    <location>
        <begin position="198"/>
        <end position="218"/>
    </location>
</feature>
<keyword evidence="2 7" id="KW-0808">Transferase</keyword>
<feature type="transmembrane region" description="Helical" evidence="6">
    <location>
        <begin position="35"/>
        <end position="57"/>
    </location>
</feature>
<evidence type="ECO:0000256" key="1">
    <source>
        <dbReference type="ARBA" id="ARBA00004141"/>
    </source>
</evidence>
<dbReference type="RefSeq" id="WP_073073148.1">
    <property type="nucleotide sequence ID" value="NZ_FQXN01000004.1"/>
</dbReference>
<gene>
    <name evidence="7" type="ORF">SAMN02745199_1173</name>
</gene>
<reference evidence="8" key="1">
    <citation type="submission" date="2016-11" db="EMBL/GenBank/DDBJ databases">
        <authorList>
            <person name="Varghese N."/>
            <person name="Submissions S."/>
        </authorList>
    </citation>
    <scope>NUCLEOTIDE SEQUENCE [LARGE SCALE GENOMIC DNA]</scope>
    <source>
        <strain evidence="8">DSM 15807</strain>
    </source>
</reference>
<comment type="subcellular location">
    <subcellularLocation>
        <location evidence="1">Membrane</location>
        <topology evidence="1">Multi-pass membrane protein</topology>
    </subcellularLocation>
</comment>
<keyword evidence="4 6" id="KW-1133">Transmembrane helix</keyword>
<keyword evidence="3 6" id="KW-0812">Transmembrane</keyword>